<organism evidence="2 3">
    <name type="scientific">Ditylenchus destructor</name>
    <dbReference type="NCBI Taxonomy" id="166010"/>
    <lineage>
        <taxon>Eukaryota</taxon>
        <taxon>Metazoa</taxon>
        <taxon>Ecdysozoa</taxon>
        <taxon>Nematoda</taxon>
        <taxon>Chromadorea</taxon>
        <taxon>Rhabditida</taxon>
        <taxon>Tylenchina</taxon>
        <taxon>Tylenchomorpha</taxon>
        <taxon>Sphaerularioidea</taxon>
        <taxon>Anguinidae</taxon>
        <taxon>Anguininae</taxon>
        <taxon>Ditylenchus</taxon>
    </lineage>
</organism>
<dbReference type="EMBL" id="JAKKPZ010000018">
    <property type="protein sequence ID" value="KAI1712502.1"/>
    <property type="molecule type" value="Genomic_DNA"/>
</dbReference>
<proteinExistence type="predicted"/>
<feature type="region of interest" description="Disordered" evidence="1">
    <location>
        <begin position="49"/>
        <end position="84"/>
    </location>
</feature>
<accession>A0AAD4N5S2</accession>
<keyword evidence="3" id="KW-1185">Reference proteome</keyword>
<evidence type="ECO:0000313" key="3">
    <source>
        <dbReference type="Proteomes" id="UP001201812"/>
    </source>
</evidence>
<evidence type="ECO:0000256" key="1">
    <source>
        <dbReference type="SAM" id="MobiDB-lite"/>
    </source>
</evidence>
<feature type="compositionally biased region" description="Basic and acidic residues" evidence="1">
    <location>
        <begin position="67"/>
        <end position="77"/>
    </location>
</feature>
<sequence length="120" mass="13572">MCCFKKRQKEKIPEKPNVPSTITPKAVDTAENECLREMNKRYKEQVVPLAAEDDTQGSDNTPKPKKQFAERAQEIKQRGPVTGNARKGYITAEQLCSMSNFTKTLTAKETEATHVSRKDQ</sequence>
<evidence type="ECO:0000313" key="2">
    <source>
        <dbReference type="EMBL" id="KAI1712502.1"/>
    </source>
</evidence>
<comment type="caution">
    <text evidence="2">The sequence shown here is derived from an EMBL/GenBank/DDBJ whole genome shotgun (WGS) entry which is preliminary data.</text>
</comment>
<dbReference type="Proteomes" id="UP001201812">
    <property type="component" value="Unassembled WGS sequence"/>
</dbReference>
<protein>
    <submittedName>
        <fullName evidence="2">Uncharacterized protein</fullName>
    </submittedName>
</protein>
<dbReference type="AlphaFoldDB" id="A0AAD4N5S2"/>
<gene>
    <name evidence="2" type="ORF">DdX_09591</name>
</gene>
<name>A0AAD4N5S2_9BILA</name>
<feature type="region of interest" description="Disordered" evidence="1">
    <location>
        <begin position="1"/>
        <end position="29"/>
    </location>
</feature>
<reference evidence="2" key="1">
    <citation type="submission" date="2022-01" db="EMBL/GenBank/DDBJ databases">
        <title>Genome Sequence Resource for Two Populations of Ditylenchus destructor, the Migratory Endoparasitic Phytonematode.</title>
        <authorList>
            <person name="Zhang H."/>
            <person name="Lin R."/>
            <person name="Xie B."/>
        </authorList>
    </citation>
    <scope>NUCLEOTIDE SEQUENCE</scope>
    <source>
        <strain evidence="2">BazhouSP</strain>
    </source>
</reference>